<dbReference type="InterPro" id="IPR049381">
    <property type="entry name" value="UbiD-like_C"/>
</dbReference>
<dbReference type="NCBIfam" id="TIGR00148">
    <property type="entry name" value="UbiD family decarboxylase"/>
    <property type="match status" value="1"/>
</dbReference>
<name>A0A1Y2MPK7_PSEAH</name>
<dbReference type="Pfam" id="PF01977">
    <property type="entry name" value="UbiD"/>
    <property type="match status" value="1"/>
</dbReference>
<gene>
    <name evidence="5" type="primary">bsdC</name>
    <name evidence="5" type="ORF">BG845_04857</name>
</gene>
<dbReference type="EMBL" id="MIGB01000032">
    <property type="protein sequence ID" value="OSY37163.1"/>
    <property type="molecule type" value="Genomic_DNA"/>
</dbReference>
<dbReference type="GO" id="GO:0005829">
    <property type="term" value="C:cytosol"/>
    <property type="evidence" value="ECO:0007669"/>
    <property type="project" value="TreeGrafter"/>
</dbReference>
<evidence type="ECO:0000256" key="1">
    <source>
        <dbReference type="SAM" id="MobiDB-lite"/>
    </source>
</evidence>
<dbReference type="SUPFAM" id="SSF50475">
    <property type="entry name" value="FMN-binding split barrel"/>
    <property type="match status" value="1"/>
</dbReference>
<evidence type="ECO:0000313" key="6">
    <source>
        <dbReference type="Proteomes" id="UP000194360"/>
    </source>
</evidence>
<proteinExistence type="predicted"/>
<feature type="domain" description="3-octaprenyl-4-hydroxybenzoate carboxy-lyase-like Rift-related" evidence="2">
    <location>
        <begin position="115"/>
        <end position="308"/>
    </location>
</feature>
<dbReference type="Proteomes" id="UP000194360">
    <property type="component" value="Unassembled WGS sequence"/>
</dbReference>
<dbReference type="AlphaFoldDB" id="A0A1Y2MPK7"/>
<feature type="domain" description="3-octaprenyl-4-hydroxybenzoate carboxy-lyase-like C-terminal" evidence="4">
    <location>
        <begin position="315"/>
        <end position="435"/>
    </location>
</feature>
<comment type="caution">
    <text evidence="5">The sequence shown here is derived from an EMBL/GenBank/DDBJ whole genome shotgun (WGS) entry which is preliminary data.</text>
</comment>
<protein>
    <submittedName>
        <fullName evidence="5">Phenolic acid decarboxylase subunit C</fullName>
        <ecNumber evidence="5">4.1.1.-</ecNumber>
    </submittedName>
</protein>
<evidence type="ECO:0000259" key="3">
    <source>
        <dbReference type="Pfam" id="PF20695"/>
    </source>
</evidence>
<feature type="region of interest" description="Disordered" evidence="1">
    <location>
        <begin position="413"/>
        <end position="434"/>
    </location>
</feature>
<feature type="region of interest" description="Disordered" evidence="1">
    <location>
        <begin position="1"/>
        <end position="23"/>
    </location>
</feature>
<dbReference type="InterPro" id="IPR002830">
    <property type="entry name" value="UbiD"/>
</dbReference>
<dbReference type="GO" id="GO:0008694">
    <property type="term" value="F:4-hydroxy-3-polyprenylbenzoate decarboxylase activity"/>
    <property type="evidence" value="ECO:0007669"/>
    <property type="project" value="TreeGrafter"/>
</dbReference>
<keyword evidence="5" id="KW-0456">Lyase</keyword>
<sequence>MSTTHDARAAITGRPAGPPPGADLRGWLEHLRADGRLSVTVPDLDLTFGVAGLANRMDGRTATVFPRPGGHPVPVVSGLVSRRSWMAEACAVPQDELVARFDDACRNPVPWRETTDAPCQEVVHTDVDLTAQLPIPTHNEHDSGAYITAGLLIARRPDTGVQNVSIHRLQVSGPDRLGALLLPRHTLAMFDDAEREGGDLELAVAIGVDPLTLMASQAIVPLGQDELEIAGALHGRPLDVVRCRTNSVRVPASAEIVLEGRLLADIREEEGPFGEFPQYYGERARRHVIALDALTHRRDPLFHTIVGGGTEHLLLGGIPREASFLSHLRRSFPCVRDVHLSRGGVCRYHLYVQVDRPAPGEARNVVLGALATHYDIKHVTVVDTDVDVHDPTEVEWAVATRFQADRDLVTVHGTQGSKLDPSTDEGIGSKLGFDATVPPGATGMRYTRIRVPGEQELDVAELVRPAPEGWHEQAAEDPPQGG</sequence>
<dbReference type="Gene3D" id="3.40.1670.10">
    <property type="entry name" value="UbiD C-terminal domain-like"/>
    <property type="match status" value="1"/>
</dbReference>
<dbReference type="STRING" id="2074.BG845_04857"/>
<feature type="domain" description="3-octaprenyl-4-hydroxybenzoate carboxy-lyase-like N-terminal" evidence="3">
    <location>
        <begin position="28"/>
        <end position="102"/>
    </location>
</feature>
<dbReference type="PANTHER" id="PTHR30108">
    <property type="entry name" value="3-OCTAPRENYL-4-HYDROXYBENZOATE CARBOXY-LYASE-RELATED"/>
    <property type="match status" value="1"/>
</dbReference>
<evidence type="ECO:0000313" key="5">
    <source>
        <dbReference type="EMBL" id="OSY37163.1"/>
    </source>
</evidence>
<dbReference type="PANTHER" id="PTHR30108:SF17">
    <property type="entry name" value="FERULIC ACID DECARBOXYLASE 1"/>
    <property type="match status" value="1"/>
</dbReference>
<dbReference type="RefSeq" id="WP_085915020.1">
    <property type="nucleotide sequence ID" value="NZ_AP018920.1"/>
</dbReference>
<dbReference type="OrthoDB" id="9809841at2"/>
<evidence type="ECO:0000259" key="4">
    <source>
        <dbReference type="Pfam" id="PF20696"/>
    </source>
</evidence>
<evidence type="ECO:0000259" key="2">
    <source>
        <dbReference type="Pfam" id="PF01977"/>
    </source>
</evidence>
<dbReference type="SUPFAM" id="SSF143968">
    <property type="entry name" value="UbiD C-terminal domain-like"/>
    <property type="match status" value="1"/>
</dbReference>
<keyword evidence="6" id="KW-1185">Reference proteome</keyword>
<dbReference type="EC" id="4.1.1.-" evidence="5"/>
<accession>A0A1Y2MPK7</accession>
<dbReference type="GO" id="GO:0006744">
    <property type="term" value="P:ubiquinone biosynthetic process"/>
    <property type="evidence" value="ECO:0007669"/>
    <property type="project" value="TreeGrafter"/>
</dbReference>
<dbReference type="Pfam" id="PF20695">
    <property type="entry name" value="UbiD_N"/>
    <property type="match status" value="1"/>
</dbReference>
<organism evidence="5 6">
    <name type="scientific">Pseudonocardia autotrophica</name>
    <name type="common">Amycolata autotrophica</name>
    <name type="synonym">Nocardia autotrophica</name>
    <dbReference type="NCBI Taxonomy" id="2074"/>
    <lineage>
        <taxon>Bacteria</taxon>
        <taxon>Bacillati</taxon>
        <taxon>Actinomycetota</taxon>
        <taxon>Actinomycetes</taxon>
        <taxon>Pseudonocardiales</taxon>
        <taxon>Pseudonocardiaceae</taxon>
        <taxon>Pseudonocardia</taxon>
    </lineage>
</organism>
<reference evidence="5 6" key="1">
    <citation type="submission" date="2016-09" db="EMBL/GenBank/DDBJ databases">
        <title>Pseudonocardia autotrophica DSM535, a candidate organism with high potential of specific P450 cytochromes.</title>
        <authorList>
            <person name="Grumaz C."/>
            <person name="Vainshtein Y."/>
            <person name="Kirstahler P."/>
            <person name="Sohn K."/>
        </authorList>
    </citation>
    <scope>NUCLEOTIDE SEQUENCE [LARGE SCALE GENOMIC DNA]</scope>
    <source>
        <strain evidence="5 6">DSM 535</strain>
    </source>
</reference>
<dbReference type="InterPro" id="IPR049383">
    <property type="entry name" value="UbiD-like_N"/>
</dbReference>
<dbReference type="Pfam" id="PF20696">
    <property type="entry name" value="UbiD_C"/>
    <property type="match status" value="1"/>
</dbReference>
<dbReference type="InterPro" id="IPR048304">
    <property type="entry name" value="UbiD_Rift_dom"/>
</dbReference>